<proteinExistence type="predicted"/>
<dbReference type="KEGG" id="dpf:ON006_11625"/>
<evidence type="ECO:0000313" key="3">
    <source>
        <dbReference type="Proteomes" id="UP001164653"/>
    </source>
</evidence>
<feature type="region of interest" description="Disordered" evidence="1">
    <location>
        <begin position="1"/>
        <end position="23"/>
    </location>
</feature>
<evidence type="ECO:0000256" key="1">
    <source>
        <dbReference type="SAM" id="MobiDB-lite"/>
    </source>
</evidence>
<accession>A0A9E8NGJ0</accession>
<reference evidence="2" key="1">
    <citation type="submission" date="2022-11" db="EMBL/GenBank/DDBJ databases">
        <title>Dyadobacter pollutisoli sp. nov., isolated from plastic dumped soil.</title>
        <authorList>
            <person name="Kim J.M."/>
            <person name="Kim K.R."/>
            <person name="Lee J.K."/>
            <person name="Hao L."/>
            <person name="Jeon C.O."/>
        </authorList>
    </citation>
    <scope>NUCLEOTIDE SEQUENCE</scope>
    <source>
        <strain evidence="2">U1</strain>
    </source>
</reference>
<dbReference type="RefSeq" id="WP_244819956.1">
    <property type="nucleotide sequence ID" value="NZ_CP112998.1"/>
</dbReference>
<dbReference type="Proteomes" id="UP001164653">
    <property type="component" value="Chromosome"/>
</dbReference>
<dbReference type="AlphaFoldDB" id="A0A9E8NGJ0"/>
<gene>
    <name evidence="2" type="ORF">ON006_11625</name>
</gene>
<dbReference type="EMBL" id="CP112998">
    <property type="protein sequence ID" value="WAC14587.1"/>
    <property type="molecule type" value="Genomic_DNA"/>
</dbReference>
<protein>
    <submittedName>
        <fullName evidence="2">Uncharacterized protein</fullName>
    </submittedName>
</protein>
<sequence>MPRPRETMAGTNDEYVHEDEGDDYGDGSYFGEKYQCWSLGKIAEYISQDENHTGYEK</sequence>
<name>A0A9E8NGJ0_9BACT</name>
<organism evidence="2 3">
    <name type="scientific">Dyadobacter pollutisoli</name>
    <dbReference type="NCBI Taxonomy" id="2910158"/>
    <lineage>
        <taxon>Bacteria</taxon>
        <taxon>Pseudomonadati</taxon>
        <taxon>Bacteroidota</taxon>
        <taxon>Cytophagia</taxon>
        <taxon>Cytophagales</taxon>
        <taxon>Spirosomataceae</taxon>
        <taxon>Dyadobacter</taxon>
    </lineage>
</organism>
<keyword evidence="3" id="KW-1185">Reference proteome</keyword>
<evidence type="ECO:0000313" key="2">
    <source>
        <dbReference type="EMBL" id="WAC14587.1"/>
    </source>
</evidence>